<keyword evidence="1" id="KW-0812">Transmembrane</keyword>
<comment type="caution">
    <text evidence="2">The sequence shown here is derived from an EMBL/GenBank/DDBJ whole genome shotgun (WGS) entry which is preliminary data.</text>
</comment>
<evidence type="ECO:0000256" key="1">
    <source>
        <dbReference type="SAM" id="Phobius"/>
    </source>
</evidence>
<proteinExistence type="predicted"/>
<dbReference type="GeneID" id="75913226"/>
<gene>
    <name evidence="2" type="ORF">K450DRAFT_234189</name>
</gene>
<sequence>MTDITNNYMSTLSVFSSHTSYFFSLLIFSSAVESIAEIVLIYSSTDSFYLS</sequence>
<dbReference type="Proteomes" id="UP001206595">
    <property type="component" value="Unassembled WGS sequence"/>
</dbReference>
<dbReference type="AlphaFoldDB" id="A0AAD5HFE5"/>
<evidence type="ECO:0000313" key="3">
    <source>
        <dbReference type="Proteomes" id="UP001206595"/>
    </source>
</evidence>
<evidence type="ECO:0000313" key="2">
    <source>
        <dbReference type="EMBL" id="KAI8581009.1"/>
    </source>
</evidence>
<dbReference type="EMBL" id="MU620908">
    <property type="protein sequence ID" value="KAI8581009.1"/>
    <property type="molecule type" value="Genomic_DNA"/>
</dbReference>
<organism evidence="2 3">
    <name type="scientific">Umbelopsis ramanniana AG</name>
    <dbReference type="NCBI Taxonomy" id="1314678"/>
    <lineage>
        <taxon>Eukaryota</taxon>
        <taxon>Fungi</taxon>
        <taxon>Fungi incertae sedis</taxon>
        <taxon>Mucoromycota</taxon>
        <taxon>Mucoromycotina</taxon>
        <taxon>Umbelopsidomycetes</taxon>
        <taxon>Umbelopsidales</taxon>
        <taxon>Umbelopsidaceae</taxon>
        <taxon>Umbelopsis</taxon>
    </lineage>
</organism>
<protein>
    <submittedName>
        <fullName evidence="2">Uncharacterized protein</fullName>
    </submittedName>
</protein>
<feature type="transmembrane region" description="Helical" evidence="1">
    <location>
        <begin position="20"/>
        <end position="42"/>
    </location>
</feature>
<keyword evidence="1" id="KW-1133">Transmembrane helix</keyword>
<reference evidence="2" key="1">
    <citation type="submission" date="2021-06" db="EMBL/GenBank/DDBJ databases">
        <authorList>
            <consortium name="DOE Joint Genome Institute"/>
            <person name="Mondo S.J."/>
            <person name="Amses K.R."/>
            <person name="Simmons D.R."/>
            <person name="Longcore J.E."/>
            <person name="Seto K."/>
            <person name="Alves G.H."/>
            <person name="Bonds A.E."/>
            <person name="Quandt C.A."/>
            <person name="Davis W.J."/>
            <person name="Chang Y."/>
            <person name="Letcher P.M."/>
            <person name="Powell M.J."/>
            <person name="Kuo A."/>
            <person name="Labutti K."/>
            <person name="Pangilinan J."/>
            <person name="Andreopoulos W."/>
            <person name="Tritt A."/>
            <person name="Riley R."/>
            <person name="Hundley H."/>
            <person name="Johnson J."/>
            <person name="Lipzen A."/>
            <person name="Barry K."/>
            <person name="Berbee M.L."/>
            <person name="Buchler N.E."/>
            <person name="Grigoriev I.V."/>
            <person name="Spatafora J.W."/>
            <person name="Stajich J.E."/>
            <person name="James T.Y."/>
        </authorList>
    </citation>
    <scope>NUCLEOTIDE SEQUENCE</scope>
    <source>
        <strain evidence="2">AG</strain>
    </source>
</reference>
<dbReference type="RefSeq" id="XP_051446013.1">
    <property type="nucleotide sequence ID" value="XM_051587881.1"/>
</dbReference>
<keyword evidence="3" id="KW-1185">Reference proteome</keyword>
<name>A0AAD5HFE5_UMBRA</name>
<accession>A0AAD5HFE5</accession>
<reference evidence="2" key="2">
    <citation type="journal article" date="2022" name="Proc. Natl. Acad. Sci. U.S.A.">
        <title>Diploid-dominant life cycles characterize the early evolution of Fungi.</title>
        <authorList>
            <person name="Amses K.R."/>
            <person name="Simmons D.R."/>
            <person name="Longcore J.E."/>
            <person name="Mondo S.J."/>
            <person name="Seto K."/>
            <person name="Jeronimo G.H."/>
            <person name="Bonds A.E."/>
            <person name="Quandt C.A."/>
            <person name="Davis W.J."/>
            <person name="Chang Y."/>
            <person name="Federici B.A."/>
            <person name="Kuo A."/>
            <person name="LaButti K."/>
            <person name="Pangilinan J."/>
            <person name="Andreopoulos W."/>
            <person name="Tritt A."/>
            <person name="Riley R."/>
            <person name="Hundley H."/>
            <person name="Johnson J."/>
            <person name="Lipzen A."/>
            <person name="Barry K."/>
            <person name="Lang B.F."/>
            <person name="Cuomo C.A."/>
            <person name="Buchler N.E."/>
            <person name="Grigoriev I.V."/>
            <person name="Spatafora J.W."/>
            <person name="Stajich J.E."/>
            <person name="James T.Y."/>
        </authorList>
    </citation>
    <scope>NUCLEOTIDE SEQUENCE</scope>
    <source>
        <strain evidence="2">AG</strain>
    </source>
</reference>
<keyword evidence="1" id="KW-0472">Membrane</keyword>